<name>A0A832RY53_9EURY</name>
<gene>
    <name evidence="1" type="ORF">HA299_07275</name>
</gene>
<organism evidence="1 2">
    <name type="scientific">Methermicoccus shengliensis</name>
    <dbReference type="NCBI Taxonomy" id="660064"/>
    <lineage>
        <taxon>Archaea</taxon>
        <taxon>Methanobacteriati</taxon>
        <taxon>Methanobacteriota</taxon>
        <taxon>Stenosarchaea group</taxon>
        <taxon>Methanomicrobia</taxon>
        <taxon>Methanosarcinales</taxon>
        <taxon>Methermicoccaceae</taxon>
        <taxon>Methermicoccus</taxon>
    </lineage>
</organism>
<dbReference type="Pfam" id="PF09892">
    <property type="entry name" value="DUF2119"/>
    <property type="match status" value="1"/>
</dbReference>
<dbReference type="RefSeq" id="WP_052353289.1">
    <property type="nucleotide sequence ID" value="NZ_DUIH01000023.1"/>
</dbReference>
<dbReference type="AlphaFoldDB" id="A0A832RY53"/>
<dbReference type="EMBL" id="DUIH01000023">
    <property type="protein sequence ID" value="HIH70388.1"/>
    <property type="molecule type" value="Genomic_DNA"/>
</dbReference>
<reference evidence="1" key="1">
    <citation type="journal article" date="2020" name="bioRxiv">
        <title>A rank-normalized archaeal taxonomy based on genome phylogeny resolves widespread incomplete and uneven classifications.</title>
        <authorList>
            <person name="Rinke C."/>
            <person name="Chuvochina M."/>
            <person name="Mussig A.J."/>
            <person name="Chaumeil P.-A."/>
            <person name="Waite D.W."/>
            <person name="Whitman W.B."/>
            <person name="Parks D.H."/>
            <person name="Hugenholtz P."/>
        </authorList>
    </citation>
    <scope>NUCLEOTIDE SEQUENCE</scope>
    <source>
        <strain evidence="1">UBA12518</strain>
    </source>
</reference>
<dbReference type="InterPro" id="IPR019218">
    <property type="entry name" value="DUF2119"/>
</dbReference>
<comment type="caution">
    <text evidence="1">The sequence shown here is derived from an EMBL/GenBank/DDBJ whole genome shotgun (WGS) entry which is preliminary data.</text>
</comment>
<accession>A0A832RY53</accession>
<proteinExistence type="predicted"/>
<evidence type="ECO:0000313" key="1">
    <source>
        <dbReference type="EMBL" id="HIH70388.1"/>
    </source>
</evidence>
<protein>
    <submittedName>
        <fullName evidence="1">DUF2119 family protein</fullName>
    </submittedName>
</protein>
<sequence>MYLWSSAEKEGISRLLVGGLHRGESRITEPILRALEECEIEEGSVVLADLGGTTDLSTLDERFLSTEEGRTLISLIERVRPSLYVELHTYVPSSYGRLTSPHRMDIEGVPPLIELERGILHASTSPLLRRVFRRDDLCLLLEVPEGSEDVAIELLRGAIDSSTREEYVGFLQRRYPQQISAGMRLFESFYHDRFEYP</sequence>
<dbReference type="Proteomes" id="UP000600363">
    <property type="component" value="Unassembled WGS sequence"/>
</dbReference>
<evidence type="ECO:0000313" key="2">
    <source>
        <dbReference type="Proteomes" id="UP000600363"/>
    </source>
</evidence>